<evidence type="ECO:0000256" key="7">
    <source>
        <dbReference type="SAM" id="SignalP"/>
    </source>
</evidence>
<feature type="signal peptide" evidence="7">
    <location>
        <begin position="1"/>
        <end position="24"/>
    </location>
</feature>
<feature type="compositionally biased region" description="Polar residues" evidence="6">
    <location>
        <begin position="445"/>
        <end position="456"/>
    </location>
</feature>
<dbReference type="Gene3D" id="2.60.120.560">
    <property type="entry name" value="Exo-inulinase, domain 1"/>
    <property type="match status" value="1"/>
</dbReference>
<evidence type="ECO:0000256" key="1">
    <source>
        <dbReference type="ARBA" id="ARBA00009902"/>
    </source>
</evidence>
<evidence type="ECO:0000256" key="3">
    <source>
        <dbReference type="ARBA" id="ARBA00022801"/>
    </source>
</evidence>
<keyword evidence="4 5" id="KW-0326">Glycosidase</keyword>
<dbReference type="InterPro" id="IPR023296">
    <property type="entry name" value="Glyco_hydro_beta-prop_sf"/>
</dbReference>
<dbReference type="Pfam" id="PF08244">
    <property type="entry name" value="Glyco_hydro_32C"/>
    <property type="match status" value="1"/>
</dbReference>
<dbReference type="CDD" id="cd18622">
    <property type="entry name" value="GH32_Inu-like"/>
    <property type="match status" value="1"/>
</dbReference>
<dbReference type="GO" id="GO:0005987">
    <property type="term" value="P:sucrose catabolic process"/>
    <property type="evidence" value="ECO:0007669"/>
    <property type="project" value="TreeGrafter"/>
</dbReference>
<dbReference type="PANTHER" id="PTHR42800">
    <property type="entry name" value="EXOINULINASE INUD (AFU_ORTHOLOGUE AFUA_5G00480)"/>
    <property type="match status" value="1"/>
</dbReference>
<feature type="chain" id="PRO_5005839786" evidence="7">
    <location>
        <begin position="25"/>
        <end position="518"/>
    </location>
</feature>
<feature type="region of interest" description="Disordered" evidence="6">
    <location>
        <begin position="429"/>
        <end position="456"/>
    </location>
</feature>
<dbReference type="Pfam" id="PF00251">
    <property type="entry name" value="Glyco_hydro_32N"/>
    <property type="match status" value="1"/>
</dbReference>
<keyword evidence="3 5" id="KW-0378">Hydrolase</keyword>
<dbReference type="AlphaFoldDB" id="A0A0M9WB09"/>
<dbReference type="SUPFAM" id="SSF49899">
    <property type="entry name" value="Concanavalin A-like lectins/glucanases"/>
    <property type="match status" value="1"/>
</dbReference>
<dbReference type="EMBL" id="LHQQ01000280">
    <property type="protein sequence ID" value="KOS37992.1"/>
    <property type="molecule type" value="Genomic_DNA"/>
</dbReference>
<name>A0A0M9WB09_9EURO</name>
<keyword evidence="2 7" id="KW-0732">Signal</keyword>
<evidence type="ECO:0000256" key="2">
    <source>
        <dbReference type="ARBA" id="ARBA00022729"/>
    </source>
</evidence>
<evidence type="ECO:0000259" key="8">
    <source>
        <dbReference type="Pfam" id="PF00251"/>
    </source>
</evidence>
<proteinExistence type="inferred from homology"/>
<comment type="caution">
    <text evidence="10">The sequence shown here is derived from an EMBL/GenBank/DDBJ whole genome shotgun (WGS) entry which is preliminary data.</text>
</comment>
<dbReference type="InterPro" id="IPR013148">
    <property type="entry name" value="Glyco_hydro_32_N"/>
</dbReference>
<dbReference type="GO" id="GO:0005737">
    <property type="term" value="C:cytoplasm"/>
    <property type="evidence" value="ECO:0007669"/>
    <property type="project" value="TreeGrafter"/>
</dbReference>
<dbReference type="SMART" id="SM00640">
    <property type="entry name" value="Glyco_32"/>
    <property type="match status" value="1"/>
</dbReference>
<evidence type="ECO:0000256" key="5">
    <source>
        <dbReference type="RuleBase" id="RU362110"/>
    </source>
</evidence>
<reference evidence="10 11" key="1">
    <citation type="submission" date="2015-08" db="EMBL/GenBank/DDBJ databases">
        <title>Genome sequencing of Penicillium nordicum.</title>
        <authorList>
            <person name="Nguyen H.D."/>
            <person name="Seifert K.A."/>
        </authorList>
    </citation>
    <scope>NUCLEOTIDE SEQUENCE [LARGE SCALE GENOMIC DNA]</scope>
    <source>
        <strain evidence="10 11">DAOMC 185683</strain>
    </source>
</reference>
<evidence type="ECO:0000256" key="4">
    <source>
        <dbReference type="ARBA" id="ARBA00023295"/>
    </source>
</evidence>
<evidence type="ECO:0000259" key="9">
    <source>
        <dbReference type="Pfam" id="PF08244"/>
    </source>
</evidence>
<dbReference type="InterPro" id="IPR013320">
    <property type="entry name" value="ConA-like_dom_sf"/>
</dbReference>
<dbReference type="Gene3D" id="2.115.10.20">
    <property type="entry name" value="Glycosyl hydrolase domain, family 43"/>
    <property type="match status" value="1"/>
</dbReference>
<dbReference type="InterPro" id="IPR001362">
    <property type="entry name" value="Glyco_hydro_32"/>
</dbReference>
<comment type="similarity">
    <text evidence="1 5">Belongs to the glycosyl hydrolase 32 family.</text>
</comment>
<accession>A0A0M9WB09</accession>
<feature type="domain" description="Glycosyl hydrolase family 32 C-terminal" evidence="9">
    <location>
        <begin position="362"/>
        <end position="510"/>
    </location>
</feature>
<dbReference type="SUPFAM" id="SSF75005">
    <property type="entry name" value="Arabinanase/levansucrase/invertase"/>
    <property type="match status" value="1"/>
</dbReference>
<evidence type="ECO:0000313" key="10">
    <source>
        <dbReference type="EMBL" id="KOS37992.1"/>
    </source>
</evidence>
<sequence>MLAFRGFSLLSLALFASTVPLAASQARPSYHITPETKWMNDPQRPFFLGNEWHFYYLYNSDFDSSSSDPGGGTEWYHVTSNDMVNWTRQGVAIEKYKPNPPNDVNLGDIETGSAVVDEDNKAGFGKNAVVAIVTQMADGVQQQSLFYSTNKGVSFAPYKGNPVMPSPDPDSKPVFRDPKIFWDGEAGNWVMSLAEGDRIGFYTSPDLKTWKHTSSFTPNTGVNLDPIECPDLYQIDLDGEPKKRTWILAAGAKGSTVYWIGKWDGNDFTATDAKPQLMDNGPDFYATVSWNNPKDTYGSRYAIAWMNNWEYAASLPYYGNFAGQTSMVREVKLKTINNSSTLVSSPITGYEGVFGSAKSVSKKTITKDPESASLPRDLTEDAYAIRATISKTAGDDGNEVRFRIKSDGSFSTTVGYNFKNSQAFMVRDSDGSATDSMPSDPKKAYNTSATAPNPSGGSTVKLDIYVDSNSVEVFVDDGVAVLSGLIYPNKAAEGVVVVSDTGSLTLVSFSYAGTGHEA</sequence>
<evidence type="ECO:0000256" key="6">
    <source>
        <dbReference type="SAM" id="MobiDB-lite"/>
    </source>
</evidence>
<protein>
    <submittedName>
        <fullName evidence="10">Uncharacterized protein</fullName>
    </submittedName>
</protein>
<gene>
    <name evidence="10" type="ORF">ACN38_g11207</name>
</gene>
<dbReference type="PANTHER" id="PTHR42800:SF1">
    <property type="entry name" value="EXOINULINASE INUD (AFU_ORTHOLOGUE AFUA_5G00480)"/>
    <property type="match status" value="1"/>
</dbReference>
<feature type="domain" description="Glycosyl hydrolase family 32 N-terminal" evidence="8">
    <location>
        <begin position="31"/>
        <end position="346"/>
    </location>
</feature>
<evidence type="ECO:0000313" key="11">
    <source>
        <dbReference type="Proteomes" id="UP000037696"/>
    </source>
</evidence>
<dbReference type="Proteomes" id="UP000037696">
    <property type="component" value="Unassembled WGS sequence"/>
</dbReference>
<dbReference type="OrthoDB" id="202537at2759"/>
<dbReference type="GO" id="GO:0004575">
    <property type="term" value="F:sucrose alpha-glucosidase activity"/>
    <property type="evidence" value="ECO:0007669"/>
    <property type="project" value="TreeGrafter"/>
</dbReference>
<dbReference type="STRING" id="229535.A0A0M9WB09"/>
<organism evidence="10 11">
    <name type="scientific">Penicillium nordicum</name>
    <dbReference type="NCBI Taxonomy" id="229535"/>
    <lineage>
        <taxon>Eukaryota</taxon>
        <taxon>Fungi</taxon>
        <taxon>Dikarya</taxon>
        <taxon>Ascomycota</taxon>
        <taxon>Pezizomycotina</taxon>
        <taxon>Eurotiomycetes</taxon>
        <taxon>Eurotiomycetidae</taxon>
        <taxon>Eurotiales</taxon>
        <taxon>Aspergillaceae</taxon>
        <taxon>Penicillium</taxon>
    </lineage>
</organism>
<dbReference type="InterPro" id="IPR013189">
    <property type="entry name" value="Glyco_hydro_32_C"/>
</dbReference>
<keyword evidence="11" id="KW-1185">Reference proteome</keyword>